<dbReference type="AlphaFoldDB" id="A0A1I7UKK9"/>
<proteinExistence type="predicted"/>
<dbReference type="Proteomes" id="UP000095282">
    <property type="component" value="Unplaced"/>
</dbReference>
<sequence length="179" mass="20433">MSDHETILTEIEKKIAEFEEILGIDDLAVQKPIPVQIEALRSKLRDDCKANLLMSIPIEKLEKLSKIATETSGPYGSLADRLDSIKFSEGLIQQRAEKIKTFSETLEPCLDTELFSKVAELQPELDAQIEKYEKMLDEWSQTYGSFQNLVAERALINRRITEKVMDLQTKIDRKTTSKA</sequence>
<dbReference type="WBParaSite" id="Csp11.Scaffold630.g16899.t1">
    <property type="protein sequence ID" value="Csp11.Scaffold630.g16899.t1"/>
    <property type="gene ID" value="Csp11.Scaffold630.g16899"/>
</dbReference>
<dbReference type="eggNOG" id="ENOG502THG2">
    <property type="taxonomic scope" value="Eukaryota"/>
</dbReference>
<keyword evidence="1" id="KW-1185">Reference proteome</keyword>
<organism evidence="1 2">
    <name type="scientific">Caenorhabditis tropicalis</name>
    <dbReference type="NCBI Taxonomy" id="1561998"/>
    <lineage>
        <taxon>Eukaryota</taxon>
        <taxon>Metazoa</taxon>
        <taxon>Ecdysozoa</taxon>
        <taxon>Nematoda</taxon>
        <taxon>Chromadorea</taxon>
        <taxon>Rhabditida</taxon>
        <taxon>Rhabditina</taxon>
        <taxon>Rhabditomorpha</taxon>
        <taxon>Rhabditoidea</taxon>
        <taxon>Rhabditidae</taxon>
        <taxon>Peloderinae</taxon>
        <taxon>Caenorhabditis</taxon>
    </lineage>
</organism>
<dbReference type="STRING" id="1561998.A0A1I7UKK9"/>
<reference evidence="2" key="1">
    <citation type="submission" date="2016-11" db="UniProtKB">
        <authorList>
            <consortium name="WormBaseParasite"/>
        </authorList>
    </citation>
    <scope>IDENTIFICATION</scope>
</reference>
<evidence type="ECO:0000313" key="2">
    <source>
        <dbReference type="WBParaSite" id="Csp11.Scaffold630.g16899.t1"/>
    </source>
</evidence>
<protein>
    <submittedName>
        <fullName evidence="2">Uncharacterized protein</fullName>
    </submittedName>
</protein>
<name>A0A1I7UKK9_9PELO</name>
<evidence type="ECO:0000313" key="1">
    <source>
        <dbReference type="Proteomes" id="UP000095282"/>
    </source>
</evidence>
<accession>A0A1I7UKK9</accession>